<evidence type="ECO:0000313" key="3">
    <source>
        <dbReference type="EMBL" id="CBN75152.1"/>
    </source>
</evidence>
<keyword evidence="1" id="KW-1133">Transmembrane helix</keyword>
<evidence type="ECO:0000256" key="2">
    <source>
        <dbReference type="SAM" id="SignalP"/>
    </source>
</evidence>
<feature type="transmembrane region" description="Helical" evidence="1">
    <location>
        <begin position="273"/>
        <end position="291"/>
    </location>
</feature>
<dbReference type="AlphaFoldDB" id="D8LS95"/>
<proteinExistence type="predicted"/>
<dbReference type="GO" id="GO:0004143">
    <property type="term" value="F:ATP-dependent diacylglycerol kinase activity"/>
    <property type="evidence" value="ECO:0007669"/>
    <property type="project" value="InterPro"/>
</dbReference>
<protein>
    <recommendedName>
        <fullName evidence="5">Phosphatidate cytidylyltransferase</fullName>
    </recommendedName>
</protein>
<dbReference type="OrthoDB" id="5673at2759"/>
<dbReference type="STRING" id="2880.D8LS95"/>
<evidence type="ECO:0008006" key="5">
    <source>
        <dbReference type="Google" id="ProtNLM"/>
    </source>
</evidence>
<dbReference type="GO" id="GO:0006654">
    <property type="term" value="P:phosphatidic acid biosynthetic process"/>
    <property type="evidence" value="ECO:0007669"/>
    <property type="project" value="TreeGrafter"/>
</dbReference>
<accession>D8LS95</accession>
<reference evidence="3 4" key="1">
    <citation type="journal article" date="2010" name="Nature">
        <title>The Ectocarpus genome and the independent evolution of multicellularity in brown algae.</title>
        <authorList>
            <person name="Cock J.M."/>
            <person name="Sterck L."/>
            <person name="Rouze P."/>
            <person name="Scornet D."/>
            <person name="Allen A.E."/>
            <person name="Amoutzias G."/>
            <person name="Anthouard V."/>
            <person name="Artiguenave F."/>
            <person name="Aury J.M."/>
            <person name="Badger J.H."/>
            <person name="Beszteri B."/>
            <person name="Billiau K."/>
            <person name="Bonnet E."/>
            <person name="Bothwell J.H."/>
            <person name="Bowler C."/>
            <person name="Boyen C."/>
            <person name="Brownlee C."/>
            <person name="Carrano C.J."/>
            <person name="Charrier B."/>
            <person name="Cho G.Y."/>
            <person name="Coelho S.M."/>
            <person name="Collen J."/>
            <person name="Corre E."/>
            <person name="Da Silva C."/>
            <person name="Delage L."/>
            <person name="Delaroque N."/>
            <person name="Dittami S.M."/>
            <person name="Doulbeau S."/>
            <person name="Elias M."/>
            <person name="Farnham G."/>
            <person name="Gachon C.M."/>
            <person name="Gschloessl B."/>
            <person name="Heesch S."/>
            <person name="Jabbari K."/>
            <person name="Jubin C."/>
            <person name="Kawai H."/>
            <person name="Kimura K."/>
            <person name="Kloareg B."/>
            <person name="Kupper F.C."/>
            <person name="Lang D."/>
            <person name="Le Bail A."/>
            <person name="Leblanc C."/>
            <person name="Lerouge P."/>
            <person name="Lohr M."/>
            <person name="Lopez P.J."/>
            <person name="Martens C."/>
            <person name="Maumus F."/>
            <person name="Michel G."/>
            <person name="Miranda-Saavedra D."/>
            <person name="Morales J."/>
            <person name="Moreau H."/>
            <person name="Motomura T."/>
            <person name="Nagasato C."/>
            <person name="Napoli C.A."/>
            <person name="Nelson D.R."/>
            <person name="Nyvall-Collen P."/>
            <person name="Peters A.F."/>
            <person name="Pommier C."/>
            <person name="Potin P."/>
            <person name="Poulain J."/>
            <person name="Quesneville H."/>
            <person name="Read B."/>
            <person name="Rensing S.A."/>
            <person name="Ritter A."/>
            <person name="Rousvoal S."/>
            <person name="Samanta M."/>
            <person name="Samson G."/>
            <person name="Schroeder D.C."/>
            <person name="Segurens B."/>
            <person name="Strittmatter M."/>
            <person name="Tonon T."/>
            <person name="Tregear J.W."/>
            <person name="Valentin K."/>
            <person name="von Dassow P."/>
            <person name="Yamagishi T."/>
            <person name="Van de Peer Y."/>
            <person name="Wincker P."/>
        </authorList>
    </citation>
    <scope>NUCLEOTIDE SEQUENCE [LARGE SCALE GENOMIC DNA]</scope>
    <source>
        <strain evidence="4">Ec32 / CCAP1310/4</strain>
    </source>
</reference>
<sequence length="303" mass="31816">MLRLRSAAIVFTTLCALSGIATGSPALASQQQWTDTRLHGVPVLPLVQGARGGAGQDSVPKELGAGLRPRESYHISRKTFHFSTIMAFAVVYSAKLPQRDFARGMAALDACVLAGELARLRVDVVNRVLFRVFGAFMRAHELKKFSGIMYCLAGLGITSAMFPKHIALLGMLQLALGDPVAALCGHATRSVGWSRVGTGKGLLGALGCATALTLANSFVLAKARFESGAPTLRRIVLAGGMIAAWAAAVEVSVPSPQKTLPCEGFPLAFDDNAALPVLGAMGAAVVFRVLGLGSCELRPWLFG</sequence>
<keyword evidence="1" id="KW-0812">Transmembrane</keyword>
<feature type="chain" id="PRO_5003117471" description="Phosphatidate cytidylyltransferase" evidence="2">
    <location>
        <begin position="24"/>
        <end position="303"/>
    </location>
</feature>
<dbReference type="Proteomes" id="UP000002630">
    <property type="component" value="Linkage Group LG26"/>
</dbReference>
<feature type="transmembrane region" description="Helical" evidence="1">
    <location>
        <begin position="202"/>
        <end position="223"/>
    </location>
</feature>
<keyword evidence="2" id="KW-0732">Signal</keyword>
<dbReference type="eggNOG" id="ENOG502S8X1">
    <property type="taxonomic scope" value="Eukaryota"/>
</dbReference>
<dbReference type="EMBL" id="FN649751">
    <property type="protein sequence ID" value="CBN75152.1"/>
    <property type="molecule type" value="Genomic_DNA"/>
</dbReference>
<organism evidence="3 4">
    <name type="scientific">Ectocarpus siliculosus</name>
    <name type="common">Brown alga</name>
    <name type="synonym">Conferva siliculosa</name>
    <dbReference type="NCBI Taxonomy" id="2880"/>
    <lineage>
        <taxon>Eukaryota</taxon>
        <taxon>Sar</taxon>
        <taxon>Stramenopiles</taxon>
        <taxon>Ochrophyta</taxon>
        <taxon>PX clade</taxon>
        <taxon>Phaeophyceae</taxon>
        <taxon>Ectocarpales</taxon>
        <taxon>Ectocarpaceae</taxon>
        <taxon>Ectocarpus</taxon>
    </lineage>
</organism>
<dbReference type="PANTHER" id="PTHR31303:SF1">
    <property type="entry name" value="CTP-DEPENDENT DIACYLGLYCEROL KINASE 1"/>
    <property type="match status" value="1"/>
</dbReference>
<gene>
    <name evidence="3" type="ORF">Esi_0070_0111</name>
</gene>
<dbReference type="EMBL" id="FN648927">
    <property type="protein sequence ID" value="CBN75152.1"/>
    <property type="molecule type" value="Genomic_DNA"/>
</dbReference>
<feature type="signal peptide" evidence="2">
    <location>
        <begin position="1"/>
        <end position="23"/>
    </location>
</feature>
<evidence type="ECO:0000313" key="4">
    <source>
        <dbReference type="Proteomes" id="UP000002630"/>
    </source>
</evidence>
<name>D8LS95_ECTSI</name>
<dbReference type="InterPro" id="IPR037997">
    <property type="entry name" value="Dgk1-like"/>
</dbReference>
<feature type="transmembrane region" description="Helical" evidence="1">
    <location>
        <begin position="145"/>
        <end position="162"/>
    </location>
</feature>
<feature type="transmembrane region" description="Helical" evidence="1">
    <location>
        <begin position="79"/>
        <end position="96"/>
    </location>
</feature>
<keyword evidence="1" id="KW-0472">Membrane</keyword>
<keyword evidence="4" id="KW-1185">Reference proteome</keyword>
<dbReference type="OMA" id="HVDDNFV"/>
<dbReference type="GO" id="GO:0005789">
    <property type="term" value="C:endoplasmic reticulum membrane"/>
    <property type="evidence" value="ECO:0007669"/>
    <property type="project" value="TreeGrafter"/>
</dbReference>
<evidence type="ECO:0000256" key="1">
    <source>
        <dbReference type="SAM" id="Phobius"/>
    </source>
</evidence>
<feature type="transmembrane region" description="Helical" evidence="1">
    <location>
        <begin position="235"/>
        <end position="253"/>
    </location>
</feature>
<dbReference type="InParanoid" id="D8LS95"/>
<dbReference type="PANTHER" id="PTHR31303">
    <property type="entry name" value="CTP-DEPENDENT DIACYLGLYCEROL KINASE 1"/>
    <property type="match status" value="1"/>
</dbReference>